<sequence length="208" mass="23513">MVSINEGSSVYENVIVLPSSDHMKELHTVLRDKTTDRSDFVFCADRLMRLIIEEGLNRLPYTPVQITTPTGCEYDGIAFARGNCGVSICRSGEVMEQALRQCCRSIRIGKVLVGDEDRVLYSKLITDINRRRVLLLYPLLTTGQTIIKAMKVLLDNGVHEENIILLSVFSTPNSIRFIRKHFEKMTIITSEVNSSIPAYFATKYFGTD</sequence>
<proteinExistence type="predicted"/>
<organism evidence="2 3">
    <name type="scientific">Steinernema carpocapsae</name>
    <name type="common">Entomopathogenic nematode</name>
    <dbReference type="NCBI Taxonomy" id="34508"/>
    <lineage>
        <taxon>Eukaryota</taxon>
        <taxon>Metazoa</taxon>
        <taxon>Ecdysozoa</taxon>
        <taxon>Nematoda</taxon>
        <taxon>Chromadorea</taxon>
        <taxon>Rhabditida</taxon>
        <taxon>Tylenchina</taxon>
        <taxon>Panagrolaimomorpha</taxon>
        <taxon>Strongyloidoidea</taxon>
        <taxon>Steinernematidae</taxon>
        <taxon>Steinernema</taxon>
    </lineage>
</organism>
<dbReference type="AlphaFoldDB" id="A0A4U5PDM5"/>
<keyword evidence="3" id="KW-1185">Reference proteome</keyword>
<dbReference type="InterPro" id="IPR000836">
    <property type="entry name" value="PRTase_dom"/>
</dbReference>
<reference evidence="2 3" key="2">
    <citation type="journal article" date="2019" name="G3 (Bethesda)">
        <title>Hybrid Assembly of the Genome of the Entomopathogenic Nematode Steinernema carpocapsae Identifies the X-Chromosome.</title>
        <authorList>
            <person name="Serra L."/>
            <person name="Macchietto M."/>
            <person name="Macias-Munoz A."/>
            <person name="McGill C.J."/>
            <person name="Rodriguez I.M."/>
            <person name="Rodriguez B."/>
            <person name="Murad R."/>
            <person name="Mortazavi A."/>
        </authorList>
    </citation>
    <scope>NUCLEOTIDE SEQUENCE [LARGE SCALE GENOMIC DNA]</scope>
    <source>
        <strain evidence="2 3">ALL</strain>
    </source>
</reference>
<protein>
    <recommendedName>
        <fullName evidence="1">Phosphoribosyltransferase domain-containing protein</fullName>
    </recommendedName>
</protein>
<dbReference type="EMBL" id="AZBU02000002">
    <property type="protein sequence ID" value="TKR94508.1"/>
    <property type="molecule type" value="Genomic_DNA"/>
</dbReference>
<comment type="caution">
    <text evidence="2">The sequence shown here is derived from an EMBL/GenBank/DDBJ whole genome shotgun (WGS) entry which is preliminary data.</text>
</comment>
<dbReference type="SUPFAM" id="SSF53271">
    <property type="entry name" value="PRTase-like"/>
    <property type="match status" value="1"/>
</dbReference>
<evidence type="ECO:0000313" key="3">
    <source>
        <dbReference type="Proteomes" id="UP000298663"/>
    </source>
</evidence>
<gene>
    <name evidence="2" type="ORF">L596_008783</name>
</gene>
<dbReference type="FunFam" id="3.40.50.2020:FF:000090">
    <property type="entry name" value="Protein CBG07940"/>
    <property type="match status" value="1"/>
</dbReference>
<feature type="domain" description="Phosphoribosyltransferase" evidence="1">
    <location>
        <begin position="19"/>
        <end position="196"/>
    </location>
</feature>
<dbReference type="Pfam" id="PF14681">
    <property type="entry name" value="UPRTase"/>
    <property type="match status" value="1"/>
</dbReference>
<dbReference type="Proteomes" id="UP000298663">
    <property type="component" value="Unassembled WGS sequence"/>
</dbReference>
<evidence type="ECO:0000259" key="1">
    <source>
        <dbReference type="Pfam" id="PF14681"/>
    </source>
</evidence>
<name>A0A4U5PDM5_STECR</name>
<reference evidence="2 3" key="1">
    <citation type="journal article" date="2015" name="Genome Biol.">
        <title>Comparative genomics of Steinernema reveals deeply conserved gene regulatory networks.</title>
        <authorList>
            <person name="Dillman A.R."/>
            <person name="Macchietto M."/>
            <person name="Porter C.F."/>
            <person name="Rogers A."/>
            <person name="Williams B."/>
            <person name="Antoshechkin I."/>
            <person name="Lee M.M."/>
            <person name="Goodwin Z."/>
            <person name="Lu X."/>
            <person name="Lewis E.E."/>
            <person name="Goodrich-Blair H."/>
            <person name="Stock S.P."/>
            <person name="Adams B.J."/>
            <person name="Sternberg P.W."/>
            <person name="Mortazavi A."/>
        </authorList>
    </citation>
    <scope>NUCLEOTIDE SEQUENCE [LARGE SCALE GENOMIC DNA]</scope>
    <source>
        <strain evidence="2 3">ALL</strain>
    </source>
</reference>
<dbReference type="Gene3D" id="3.40.50.2020">
    <property type="match status" value="1"/>
</dbReference>
<accession>A0A4U5PDM5</accession>
<evidence type="ECO:0000313" key="2">
    <source>
        <dbReference type="EMBL" id="TKR94508.1"/>
    </source>
</evidence>
<dbReference type="InterPro" id="IPR029057">
    <property type="entry name" value="PRTase-like"/>
</dbReference>
<dbReference type="CDD" id="cd06223">
    <property type="entry name" value="PRTases_typeI"/>
    <property type="match status" value="1"/>
</dbReference>
<dbReference type="STRING" id="34508.A0A4U5PDM5"/>
<dbReference type="OrthoDB" id="106623at2759"/>